<dbReference type="PANTHER" id="PTHR21621:SF0">
    <property type="entry name" value="BETA-CITRYLGLUTAMATE SYNTHASE B-RELATED"/>
    <property type="match status" value="1"/>
</dbReference>
<dbReference type="GO" id="GO:0005524">
    <property type="term" value="F:ATP binding"/>
    <property type="evidence" value="ECO:0007669"/>
    <property type="project" value="UniProtKB-UniRule"/>
</dbReference>
<sequence>MKLPFVTEVIKKLATQIGATVLIEPEYGFVGHITFKNGKRSFFRNGRFEINNHASVEIVKDKGYASFFLKELGYKVPEEQTFFSDKLCSKLIKKRNIDDGYAFAKNLGFPAIVKPNDLSKGIMVAKVYNKEEYYETAQQIFLKTSVLLMQKFYPGNDYRVVVLDGEIVSAYQRTPLSVIGDGKSSILEILAQKQTTFLQENRDITIDLDDFRIAAKLQRQGLTLNSVIPENTRIKLLDNANLSTGGEAIDVTKEMHPDFQKLAISVTKDMGLRLGGVDIITNDITQPMQDYVILEINGAPGLEHYASIGEQQMKVVEELYLKILKAIEMGN</sequence>
<comment type="caution">
    <text evidence="3">The sequence shown here is derived from an EMBL/GenBank/DDBJ whole genome shotgun (WGS) entry which is preliminary data.</text>
</comment>
<keyword evidence="4" id="KW-1185">Reference proteome</keyword>
<dbReference type="GO" id="GO:0018169">
    <property type="term" value="F:ribosomal S6-glutamic acid ligase activity"/>
    <property type="evidence" value="ECO:0007669"/>
    <property type="project" value="TreeGrafter"/>
</dbReference>
<dbReference type="GO" id="GO:0046872">
    <property type="term" value="F:metal ion binding"/>
    <property type="evidence" value="ECO:0007669"/>
    <property type="project" value="InterPro"/>
</dbReference>
<evidence type="ECO:0000259" key="2">
    <source>
        <dbReference type="PROSITE" id="PS50975"/>
    </source>
</evidence>
<dbReference type="Pfam" id="PF08443">
    <property type="entry name" value="RimK"/>
    <property type="match status" value="2"/>
</dbReference>
<dbReference type="RefSeq" id="WP_226574976.1">
    <property type="nucleotide sequence ID" value="NZ_BLAY01000007.1"/>
</dbReference>
<evidence type="ECO:0000313" key="3">
    <source>
        <dbReference type="EMBL" id="GET35986.1"/>
    </source>
</evidence>
<protein>
    <recommendedName>
        <fullName evidence="2">ATP-grasp domain-containing protein</fullName>
    </recommendedName>
</protein>
<dbReference type="InterPro" id="IPR011761">
    <property type="entry name" value="ATP-grasp"/>
</dbReference>
<keyword evidence="1" id="KW-0547">Nucleotide-binding</keyword>
<dbReference type="SUPFAM" id="SSF56059">
    <property type="entry name" value="Glutathione synthetase ATP-binding domain-like"/>
    <property type="match status" value="1"/>
</dbReference>
<dbReference type="PROSITE" id="PS50975">
    <property type="entry name" value="ATP_GRASP"/>
    <property type="match status" value="1"/>
</dbReference>
<dbReference type="GO" id="GO:0005737">
    <property type="term" value="C:cytoplasm"/>
    <property type="evidence" value="ECO:0007669"/>
    <property type="project" value="TreeGrafter"/>
</dbReference>
<organism evidence="3 4">
    <name type="scientific">Microseira wollei NIES-4236</name>
    <dbReference type="NCBI Taxonomy" id="2530354"/>
    <lineage>
        <taxon>Bacteria</taxon>
        <taxon>Bacillati</taxon>
        <taxon>Cyanobacteriota</taxon>
        <taxon>Cyanophyceae</taxon>
        <taxon>Oscillatoriophycideae</taxon>
        <taxon>Aerosakkonematales</taxon>
        <taxon>Aerosakkonemataceae</taxon>
        <taxon>Microseira</taxon>
    </lineage>
</organism>
<evidence type="ECO:0000313" key="4">
    <source>
        <dbReference type="Proteomes" id="UP001050975"/>
    </source>
</evidence>
<dbReference type="AlphaFoldDB" id="A0AAV3X485"/>
<dbReference type="InterPro" id="IPR013651">
    <property type="entry name" value="ATP-grasp_RimK-type"/>
</dbReference>
<reference evidence="3" key="1">
    <citation type="submission" date="2019-10" db="EMBL/GenBank/DDBJ databases">
        <title>Draft genome sequece of Microseira wollei NIES-4236.</title>
        <authorList>
            <person name="Yamaguchi H."/>
            <person name="Suzuki S."/>
            <person name="Kawachi M."/>
        </authorList>
    </citation>
    <scope>NUCLEOTIDE SEQUENCE</scope>
    <source>
        <strain evidence="3">NIES-4236</strain>
    </source>
</reference>
<name>A0AAV3X485_9CYAN</name>
<dbReference type="Proteomes" id="UP001050975">
    <property type="component" value="Unassembled WGS sequence"/>
</dbReference>
<evidence type="ECO:0000256" key="1">
    <source>
        <dbReference type="PROSITE-ProRule" id="PRU00409"/>
    </source>
</evidence>
<keyword evidence="1" id="KW-0067">ATP-binding</keyword>
<accession>A0AAV3X485</accession>
<dbReference type="Gene3D" id="3.30.1490.20">
    <property type="entry name" value="ATP-grasp fold, A domain"/>
    <property type="match status" value="1"/>
</dbReference>
<dbReference type="Gene3D" id="3.30.470.20">
    <property type="entry name" value="ATP-grasp fold, B domain"/>
    <property type="match status" value="1"/>
</dbReference>
<proteinExistence type="predicted"/>
<feature type="domain" description="ATP-grasp" evidence="2">
    <location>
        <begin position="66"/>
        <end position="325"/>
    </location>
</feature>
<gene>
    <name evidence="3" type="ORF">MiSe_07340</name>
</gene>
<dbReference type="PANTHER" id="PTHR21621">
    <property type="entry name" value="RIBOSOMAL PROTEIN S6 MODIFICATION PROTEIN"/>
    <property type="match status" value="1"/>
</dbReference>
<dbReference type="InterPro" id="IPR013815">
    <property type="entry name" value="ATP_grasp_subdomain_1"/>
</dbReference>
<dbReference type="GO" id="GO:0009432">
    <property type="term" value="P:SOS response"/>
    <property type="evidence" value="ECO:0007669"/>
    <property type="project" value="TreeGrafter"/>
</dbReference>
<dbReference type="EMBL" id="BLAY01000007">
    <property type="protein sequence ID" value="GET35986.1"/>
    <property type="molecule type" value="Genomic_DNA"/>
</dbReference>